<protein>
    <submittedName>
        <fullName evidence="7">GMC family oxidoreductase</fullName>
    </submittedName>
</protein>
<evidence type="ECO:0000259" key="6">
    <source>
        <dbReference type="Pfam" id="PF05199"/>
    </source>
</evidence>
<dbReference type="EMBL" id="JAVKPH010000002">
    <property type="protein sequence ID" value="MDR5651634.1"/>
    <property type="molecule type" value="Genomic_DNA"/>
</dbReference>
<keyword evidence="2" id="KW-0285">Flavoprotein</keyword>
<feature type="domain" description="Glucose-methanol-choline oxidoreductase C-terminal" evidence="6">
    <location>
        <begin position="468"/>
        <end position="535"/>
    </location>
</feature>
<sequence>MSAARPAGARAGRDDIADVLIIGAGPSGSVAAKHLAEAGFSVVCLEQGYMPDADAYPGRRPEWELVTQKQWHPNPNYRDRERDYPINTAESDVNPLMFCGVGGSATLYAGHWTPFMPSDFRVKTLDGVADDWPFTYEDLLPHLEVIEREVGVSGLAGNPAYPPKLAYPTPALPIGRVGAKAAECLDKMGWHWWPGTNAIPSQPYNGLNACVRRGTCMSGCPEGAKSTTDLTHWPHAIRAGARLVTGARVRQIEVDDRGLATGAVYVDSAGRERRQRAHVVILCANGIGTPRLLLLSGGADGLANSSGMVGKRLMMHPFSAVQATFADDLHSWRGPFGQNIASYEFYETDTARGFVRGAKWGAMPGGGPLGATSFVGSKVFTDPEARVEDMWGANLHDLVLRRFRHTMVWGIIGEDLPEESNQVLLDPDLTDSDGIPAPRLIYKVSENSERMLKFHEDRCVEACLAGGAIETTVVHQMPDTGWHLLGTCVMGKDPKTSVVDEWGRCHDVPNLYILDGSTFPTSAGLNPTATIMTVALRQTRRLIAERRNQEAA</sequence>
<dbReference type="InterPro" id="IPR007867">
    <property type="entry name" value="GMC_OxRtase_C"/>
</dbReference>
<evidence type="ECO:0000256" key="3">
    <source>
        <dbReference type="ARBA" id="ARBA00022827"/>
    </source>
</evidence>
<reference evidence="7 8" key="1">
    <citation type="submission" date="2023-09" db="EMBL/GenBank/DDBJ databases">
        <title>Xinfangfangia sedmenti sp. nov., isolated the sedment.</title>
        <authorList>
            <person name="Xu L."/>
        </authorList>
    </citation>
    <scope>NUCLEOTIDE SEQUENCE [LARGE SCALE GENOMIC DNA]</scope>
    <source>
        <strain evidence="7 8">LG-4</strain>
    </source>
</reference>
<dbReference type="SUPFAM" id="SSF54373">
    <property type="entry name" value="FAD-linked reductases, C-terminal domain"/>
    <property type="match status" value="1"/>
</dbReference>
<evidence type="ECO:0000313" key="8">
    <source>
        <dbReference type="Proteomes" id="UP001247754"/>
    </source>
</evidence>
<dbReference type="Gene3D" id="3.50.50.60">
    <property type="entry name" value="FAD/NAD(P)-binding domain"/>
    <property type="match status" value="2"/>
</dbReference>
<comment type="caution">
    <text evidence="7">The sequence shown here is derived from an EMBL/GenBank/DDBJ whole genome shotgun (WGS) entry which is preliminary data.</text>
</comment>
<dbReference type="Pfam" id="PF00732">
    <property type="entry name" value="GMC_oxred_N"/>
    <property type="match status" value="1"/>
</dbReference>
<dbReference type="Pfam" id="PF13450">
    <property type="entry name" value="NAD_binding_8"/>
    <property type="match status" value="1"/>
</dbReference>
<keyword evidence="8" id="KW-1185">Reference proteome</keyword>
<proteinExistence type="inferred from homology"/>
<dbReference type="InterPro" id="IPR036188">
    <property type="entry name" value="FAD/NAD-bd_sf"/>
</dbReference>
<dbReference type="PANTHER" id="PTHR46056">
    <property type="entry name" value="LONG-CHAIN-ALCOHOL OXIDASE"/>
    <property type="match status" value="1"/>
</dbReference>
<feature type="domain" description="Glucose-methanol-choline oxidoreductase N-terminal" evidence="5">
    <location>
        <begin position="208"/>
        <end position="317"/>
    </location>
</feature>
<dbReference type="Proteomes" id="UP001247754">
    <property type="component" value="Unassembled WGS sequence"/>
</dbReference>
<evidence type="ECO:0000259" key="5">
    <source>
        <dbReference type="Pfam" id="PF00732"/>
    </source>
</evidence>
<dbReference type="InterPro" id="IPR000172">
    <property type="entry name" value="GMC_OxRdtase_N"/>
</dbReference>
<name>A0ABU1F442_9RHOB</name>
<comment type="similarity">
    <text evidence="1">Belongs to the GMC oxidoreductase family.</text>
</comment>
<dbReference type="Pfam" id="PF05199">
    <property type="entry name" value="GMC_oxred_C"/>
    <property type="match status" value="1"/>
</dbReference>
<gene>
    <name evidence="7" type="ORF">RGD00_03390</name>
</gene>
<evidence type="ECO:0000256" key="2">
    <source>
        <dbReference type="ARBA" id="ARBA00022630"/>
    </source>
</evidence>
<evidence type="ECO:0000313" key="7">
    <source>
        <dbReference type="EMBL" id="MDR5651634.1"/>
    </source>
</evidence>
<keyword evidence="4" id="KW-0560">Oxidoreductase</keyword>
<evidence type="ECO:0000256" key="4">
    <source>
        <dbReference type="ARBA" id="ARBA00023002"/>
    </source>
</evidence>
<evidence type="ECO:0000256" key="1">
    <source>
        <dbReference type="ARBA" id="ARBA00010790"/>
    </source>
</evidence>
<organism evidence="7 8">
    <name type="scientific">Ruixingdingia sedimenti</name>
    <dbReference type="NCBI Taxonomy" id="3073604"/>
    <lineage>
        <taxon>Bacteria</taxon>
        <taxon>Pseudomonadati</taxon>
        <taxon>Pseudomonadota</taxon>
        <taxon>Alphaproteobacteria</taxon>
        <taxon>Rhodobacterales</taxon>
        <taxon>Paracoccaceae</taxon>
        <taxon>Ruixingdingia</taxon>
    </lineage>
</organism>
<dbReference type="RefSeq" id="WP_310455873.1">
    <property type="nucleotide sequence ID" value="NZ_JAVKPH010000002.1"/>
</dbReference>
<keyword evidence="3" id="KW-0274">FAD</keyword>
<accession>A0ABU1F442</accession>
<dbReference type="PANTHER" id="PTHR46056:SF12">
    <property type="entry name" value="LONG-CHAIN-ALCOHOL OXIDASE"/>
    <property type="match status" value="1"/>
</dbReference>
<dbReference type="SUPFAM" id="SSF51905">
    <property type="entry name" value="FAD/NAD(P)-binding domain"/>
    <property type="match status" value="1"/>
</dbReference>